<organism evidence="1">
    <name type="scientific">marine metagenome</name>
    <dbReference type="NCBI Taxonomy" id="408172"/>
    <lineage>
        <taxon>unclassified sequences</taxon>
        <taxon>metagenomes</taxon>
        <taxon>ecological metagenomes</taxon>
    </lineage>
</organism>
<feature type="non-terminal residue" evidence="1">
    <location>
        <position position="61"/>
    </location>
</feature>
<dbReference type="EMBL" id="UINC01078483">
    <property type="protein sequence ID" value="SVC19603.1"/>
    <property type="molecule type" value="Genomic_DNA"/>
</dbReference>
<accession>A0A382K7V5</accession>
<proteinExistence type="predicted"/>
<name>A0A382K7V5_9ZZZZ</name>
<evidence type="ECO:0000313" key="1">
    <source>
        <dbReference type="EMBL" id="SVC19603.1"/>
    </source>
</evidence>
<gene>
    <name evidence="1" type="ORF">METZ01_LOCUS272457</name>
</gene>
<dbReference type="AlphaFoldDB" id="A0A382K7V5"/>
<reference evidence="1" key="1">
    <citation type="submission" date="2018-05" db="EMBL/GenBank/DDBJ databases">
        <authorList>
            <person name="Lanie J.A."/>
            <person name="Ng W.-L."/>
            <person name="Kazmierczak K.M."/>
            <person name="Andrzejewski T.M."/>
            <person name="Davidsen T.M."/>
            <person name="Wayne K.J."/>
            <person name="Tettelin H."/>
            <person name="Glass J.I."/>
            <person name="Rusch D."/>
            <person name="Podicherti R."/>
            <person name="Tsui H.-C.T."/>
            <person name="Winkler M.E."/>
        </authorList>
    </citation>
    <scope>NUCLEOTIDE SEQUENCE</scope>
</reference>
<dbReference type="Gene3D" id="3.10.129.10">
    <property type="entry name" value="Hotdog Thioesterase"/>
    <property type="match status" value="1"/>
</dbReference>
<sequence length="61" mass="6906">MFAEEIRQSPPLATVLGMEYVREEGSKLWVRLRVSEHTLQDRQARHVHGGAPEKYGLCQGG</sequence>
<protein>
    <submittedName>
        <fullName evidence="1">Uncharacterized protein</fullName>
    </submittedName>
</protein>